<evidence type="ECO:0000313" key="2">
    <source>
        <dbReference type="Proteomes" id="UP001500657"/>
    </source>
</evidence>
<dbReference type="RefSeq" id="WP_343883333.1">
    <property type="nucleotide sequence ID" value="NZ_BAAAFO010000004.1"/>
</dbReference>
<proteinExistence type="predicted"/>
<dbReference type="Proteomes" id="UP001500657">
    <property type="component" value="Unassembled WGS sequence"/>
</dbReference>
<sequence length="102" mass="11082">MSGPVEVLAVLTHHANGLRLGPKLTRAQFERVADDLERVHAAVAELIKDHKALYKHYVSTLESARDKIIDLGGDCDPVDRMEQSDPVLAQSRAILARVGGAS</sequence>
<accession>A0ABN0USQ9</accession>
<keyword evidence="2" id="KW-1185">Reference proteome</keyword>
<name>A0ABN0USQ9_9GAMM</name>
<reference evidence="1 2" key="1">
    <citation type="journal article" date="2019" name="Int. J. Syst. Evol. Microbiol.">
        <title>The Global Catalogue of Microorganisms (GCM) 10K type strain sequencing project: providing services to taxonomists for standard genome sequencing and annotation.</title>
        <authorList>
            <consortium name="The Broad Institute Genomics Platform"/>
            <consortium name="The Broad Institute Genome Sequencing Center for Infectious Disease"/>
            <person name="Wu L."/>
            <person name="Ma J."/>
        </authorList>
    </citation>
    <scope>NUCLEOTIDE SEQUENCE [LARGE SCALE GENOMIC DNA]</scope>
    <source>
        <strain evidence="1 2">JCM 16242</strain>
    </source>
</reference>
<organism evidence="1 2">
    <name type="scientific">Rhodanobacter caeni</name>
    <dbReference type="NCBI Taxonomy" id="657654"/>
    <lineage>
        <taxon>Bacteria</taxon>
        <taxon>Pseudomonadati</taxon>
        <taxon>Pseudomonadota</taxon>
        <taxon>Gammaproteobacteria</taxon>
        <taxon>Lysobacterales</taxon>
        <taxon>Rhodanobacteraceae</taxon>
        <taxon>Rhodanobacter</taxon>
    </lineage>
</organism>
<comment type="caution">
    <text evidence="1">The sequence shown here is derived from an EMBL/GenBank/DDBJ whole genome shotgun (WGS) entry which is preliminary data.</text>
</comment>
<gene>
    <name evidence="1" type="ORF">GCM10009126_27220</name>
</gene>
<dbReference type="EMBL" id="BAAAFO010000004">
    <property type="protein sequence ID" value="GAA0260344.1"/>
    <property type="molecule type" value="Genomic_DNA"/>
</dbReference>
<evidence type="ECO:0000313" key="1">
    <source>
        <dbReference type="EMBL" id="GAA0260344.1"/>
    </source>
</evidence>
<protein>
    <submittedName>
        <fullName evidence="1">Uncharacterized protein</fullName>
    </submittedName>
</protein>